<dbReference type="OrthoDB" id="6631788at2"/>
<dbReference type="EMBL" id="AQHN01000072">
    <property type="protein sequence ID" value="ENN86046.1"/>
    <property type="molecule type" value="Genomic_DNA"/>
</dbReference>
<feature type="domain" description="HNH nuclease" evidence="2">
    <location>
        <begin position="69"/>
        <end position="113"/>
    </location>
</feature>
<sequence length="175" mass="19560">MGKRSQFERRKNDAYHTPASVGRSNRGSGKGITFINEVILTDAKECIEWPYYRMDNGYGQVGLHDGMHLAHRVVCEKAHGVPSFPDAQAAHRCGNNSCVNPNHVRWATQAENEEDKRAHGTWEMRMGGAKLSVEIVLDIRSDAAGGASYEALSSRYNTPASTIKKVVRRHTWKHV</sequence>
<protein>
    <recommendedName>
        <fullName evidence="2">HNH nuclease domain-containing protein</fullName>
    </recommendedName>
</protein>
<dbReference type="Gene3D" id="3.90.75.10">
    <property type="entry name" value="Homing Intron 3 (I-ppo) Encoded Endonuclease, Chain A"/>
    <property type="match status" value="1"/>
</dbReference>
<gene>
    <name evidence="3" type="ORF">RHSP_31820</name>
</gene>
<feature type="compositionally biased region" description="Basic and acidic residues" evidence="1">
    <location>
        <begin position="1"/>
        <end position="14"/>
    </location>
</feature>
<dbReference type="SUPFAM" id="SSF54060">
    <property type="entry name" value="His-Me finger endonucleases"/>
    <property type="match status" value="1"/>
</dbReference>
<dbReference type="Pfam" id="PF13392">
    <property type="entry name" value="HNH_3"/>
    <property type="match status" value="1"/>
</dbReference>
<evidence type="ECO:0000256" key="1">
    <source>
        <dbReference type="SAM" id="MobiDB-lite"/>
    </source>
</evidence>
<dbReference type="InterPro" id="IPR044925">
    <property type="entry name" value="His-Me_finger_sf"/>
</dbReference>
<name>N6UZA7_9HYPH</name>
<reference evidence="3 4" key="1">
    <citation type="journal article" date="2012" name="BMC Genomics">
        <title>Genomic basis of broad host range and environmental adaptability of Rhizobium tropici CIAT 899 and Rhizobium sp. PRF 81 which are used in inoculants for common bean (Phaseolus vulgaris L.).</title>
        <authorList>
            <person name="Ormeno-Orrillo E."/>
            <person name="Menna P."/>
            <person name="Almeida L.G."/>
            <person name="Ollero F.J."/>
            <person name="Nicolas M.F."/>
            <person name="Pains Rodrigues E."/>
            <person name="Shigueyoshi Nakatani A."/>
            <person name="Silva Batista J.S."/>
            <person name="Oliveira Chueire L.M."/>
            <person name="Souza R.C."/>
            <person name="Ribeiro Vasconcelos A.T."/>
            <person name="Megias M."/>
            <person name="Hungria M."/>
            <person name="Martinez-Romero E."/>
        </authorList>
    </citation>
    <scope>NUCLEOTIDE SEQUENCE [LARGE SCALE GENOMIC DNA]</scope>
    <source>
        <strain evidence="3 4">PRF 81</strain>
    </source>
</reference>
<comment type="caution">
    <text evidence="3">The sequence shown here is derived from an EMBL/GenBank/DDBJ whole genome shotgun (WGS) entry which is preliminary data.</text>
</comment>
<dbReference type="Proteomes" id="UP000012429">
    <property type="component" value="Unassembled WGS sequence"/>
</dbReference>
<evidence type="ECO:0000313" key="4">
    <source>
        <dbReference type="Proteomes" id="UP000012429"/>
    </source>
</evidence>
<organism evidence="3 4">
    <name type="scientific">Rhizobium freirei PRF 81</name>
    <dbReference type="NCBI Taxonomy" id="363754"/>
    <lineage>
        <taxon>Bacteria</taxon>
        <taxon>Pseudomonadati</taxon>
        <taxon>Pseudomonadota</taxon>
        <taxon>Alphaproteobacteria</taxon>
        <taxon>Hyphomicrobiales</taxon>
        <taxon>Rhizobiaceae</taxon>
        <taxon>Rhizobium/Agrobacterium group</taxon>
        <taxon>Rhizobium</taxon>
    </lineage>
</organism>
<dbReference type="InterPro" id="IPR003615">
    <property type="entry name" value="HNH_nuc"/>
</dbReference>
<feature type="region of interest" description="Disordered" evidence="1">
    <location>
        <begin position="1"/>
        <end position="27"/>
    </location>
</feature>
<dbReference type="GO" id="GO:0004519">
    <property type="term" value="F:endonuclease activity"/>
    <property type="evidence" value="ECO:0007669"/>
    <property type="project" value="InterPro"/>
</dbReference>
<keyword evidence="4" id="KW-1185">Reference proteome</keyword>
<proteinExistence type="predicted"/>
<dbReference type="InterPro" id="IPR044930">
    <property type="entry name" value="Homing_endonuclease_His-Me"/>
</dbReference>
<evidence type="ECO:0000313" key="3">
    <source>
        <dbReference type="EMBL" id="ENN86046.1"/>
    </source>
</evidence>
<dbReference type="STRING" id="363754.RHSP_31820"/>
<evidence type="ECO:0000259" key="2">
    <source>
        <dbReference type="Pfam" id="PF13392"/>
    </source>
</evidence>
<accession>N6UZA7</accession>
<dbReference type="AlphaFoldDB" id="N6UZA7"/>